<proteinExistence type="predicted"/>
<gene>
    <name evidence="2" type="ORF">BS50DRAFT_651099</name>
</gene>
<feature type="region of interest" description="Disordered" evidence="1">
    <location>
        <begin position="664"/>
        <end position="695"/>
    </location>
</feature>
<organism evidence="2 3">
    <name type="scientific">Corynespora cassiicola Philippines</name>
    <dbReference type="NCBI Taxonomy" id="1448308"/>
    <lineage>
        <taxon>Eukaryota</taxon>
        <taxon>Fungi</taxon>
        <taxon>Dikarya</taxon>
        <taxon>Ascomycota</taxon>
        <taxon>Pezizomycotina</taxon>
        <taxon>Dothideomycetes</taxon>
        <taxon>Pleosporomycetidae</taxon>
        <taxon>Pleosporales</taxon>
        <taxon>Corynesporascaceae</taxon>
        <taxon>Corynespora</taxon>
    </lineage>
</organism>
<accession>A0A2T2N9J1</accession>
<feature type="region of interest" description="Disordered" evidence="1">
    <location>
        <begin position="340"/>
        <end position="501"/>
    </location>
</feature>
<feature type="compositionally biased region" description="Polar residues" evidence="1">
    <location>
        <begin position="340"/>
        <end position="365"/>
    </location>
</feature>
<dbReference type="Proteomes" id="UP000240883">
    <property type="component" value="Unassembled WGS sequence"/>
</dbReference>
<dbReference type="OrthoDB" id="3799259at2759"/>
<protein>
    <submittedName>
        <fullName evidence="2">Uncharacterized protein</fullName>
    </submittedName>
</protein>
<name>A0A2T2N9J1_CORCC</name>
<dbReference type="AlphaFoldDB" id="A0A2T2N9J1"/>
<feature type="region of interest" description="Disordered" evidence="1">
    <location>
        <begin position="596"/>
        <end position="635"/>
    </location>
</feature>
<feature type="region of interest" description="Disordered" evidence="1">
    <location>
        <begin position="210"/>
        <end position="233"/>
    </location>
</feature>
<feature type="compositionally biased region" description="Basic and acidic residues" evidence="1">
    <location>
        <begin position="471"/>
        <end position="496"/>
    </location>
</feature>
<dbReference type="EMBL" id="KZ678143">
    <property type="protein sequence ID" value="PSN61708.1"/>
    <property type="molecule type" value="Genomic_DNA"/>
</dbReference>
<feature type="compositionally biased region" description="Basic and acidic residues" evidence="1">
    <location>
        <begin position="385"/>
        <end position="412"/>
    </location>
</feature>
<sequence>MERDAHATAMGGSLRGMFTPQKEKQLNEKMEKRLKLAVCHLFQLDEVDSTNGFSHLEQQVLGLEAFLLPWADYRDGFYLVPTSVNGALRESKPGEVTRRDILVTYTQFDEGKLRTHPRDASAERTVDKSGWIAAEHEMFLFAWLLQSFKVGKAKNPLGFVYFQCKNVATVFEEVFLPIVDAVRESYNKPGRRNYGRLASFIEGRAPSQLAFPQPNIDQPKQVASGASETPSTPYRMVTSHKEYKISSDPYDFGPSNESLTVAASTDTDEEGDELRQSYSQYGGIFSKPKFNGRVSSWLAEQKEKKARKETLAALETKHRYSSKIGDDSDDSKAWNRHSLSSLRRNASTKSTAIRQSFGHSSSQKASPAAAVPYGRYGFVKASDTPSDHRKSDKSKVKEGREPSLHGVTREVEIPPTPNRPHGSPKAAAHTPHRRRRYNKDPHYISDDDEDVPHMPKIGGASIHQGDVLTPVERDFNVEPKGKGKQRASDSDNESPREPYQIIRPAYSEYDIYPHVKRDVPVRLPRYEVTANDEPPPPKHTPARRQNTTDSAATAATTSNTEEEAPNTPVPRPRRAPAPAPIVPVGYIGNRYIMRSKAETKDNTPRKIPWPGTYDSPPLGPRGRGSDNDDNDVDVEPDLDLARGFATPVLGPRIVSKENIRAALGRCSPSDDEGADGEEVELEVRSRPQGPTLRTFNSHMFPRQARIMEEKYE</sequence>
<reference evidence="2 3" key="1">
    <citation type="journal article" date="2018" name="Front. Microbiol.">
        <title>Genome-Wide Analysis of Corynespora cassiicola Leaf Fall Disease Putative Effectors.</title>
        <authorList>
            <person name="Lopez D."/>
            <person name="Ribeiro S."/>
            <person name="Label P."/>
            <person name="Fumanal B."/>
            <person name="Venisse J.S."/>
            <person name="Kohler A."/>
            <person name="de Oliveira R.R."/>
            <person name="Labutti K."/>
            <person name="Lipzen A."/>
            <person name="Lail K."/>
            <person name="Bauer D."/>
            <person name="Ohm R.A."/>
            <person name="Barry K.W."/>
            <person name="Spatafora J."/>
            <person name="Grigoriev I.V."/>
            <person name="Martin F.M."/>
            <person name="Pujade-Renaud V."/>
        </authorList>
    </citation>
    <scope>NUCLEOTIDE SEQUENCE [LARGE SCALE GENOMIC DNA]</scope>
    <source>
        <strain evidence="2 3">Philippines</strain>
    </source>
</reference>
<evidence type="ECO:0000256" key="1">
    <source>
        <dbReference type="SAM" id="MobiDB-lite"/>
    </source>
</evidence>
<keyword evidence="3" id="KW-1185">Reference proteome</keyword>
<feature type="compositionally biased region" description="Low complexity" evidence="1">
    <location>
        <begin position="547"/>
        <end position="559"/>
    </location>
</feature>
<feature type="compositionally biased region" description="Pro residues" evidence="1">
    <location>
        <begin position="567"/>
        <end position="581"/>
    </location>
</feature>
<feature type="region of interest" description="Disordered" evidence="1">
    <location>
        <begin position="527"/>
        <end position="581"/>
    </location>
</feature>
<feature type="compositionally biased region" description="Acidic residues" evidence="1">
    <location>
        <begin position="669"/>
        <end position="680"/>
    </location>
</feature>
<evidence type="ECO:0000313" key="3">
    <source>
        <dbReference type="Proteomes" id="UP000240883"/>
    </source>
</evidence>
<evidence type="ECO:0000313" key="2">
    <source>
        <dbReference type="EMBL" id="PSN61708.1"/>
    </source>
</evidence>